<dbReference type="GeneID" id="59336607"/>
<evidence type="ECO:0000313" key="2">
    <source>
        <dbReference type="EMBL" id="KAF6228480.1"/>
    </source>
</evidence>
<evidence type="ECO:0000256" key="1">
    <source>
        <dbReference type="SAM" id="SignalP"/>
    </source>
</evidence>
<dbReference type="EMBL" id="JACCJB010000004">
    <property type="protein sequence ID" value="KAF6228480.1"/>
    <property type="molecule type" value="Genomic_DNA"/>
</dbReference>
<reference evidence="2 3" key="1">
    <citation type="journal article" date="2020" name="Genomics">
        <title>Complete, high-quality genomes from long-read metagenomic sequencing of two wolf lichen thalli reveals enigmatic genome architecture.</title>
        <authorList>
            <person name="McKenzie S.K."/>
            <person name="Walston R.F."/>
            <person name="Allen J.L."/>
        </authorList>
    </citation>
    <scope>NUCLEOTIDE SEQUENCE [LARGE SCALE GENOMIC DNA]</scope>
    <source>
        <strain evidence="2">WasteWater1</strain>
    </source>
</reference>
<evidence type="ECO:0000313" key="3">
    <source>
        <dbReference type="Proteomes" id="UP000593566"/>
    </source>
</evidence>
<protein>
    <submittedName>
        <fullName evidence="2">Uncharacterized protein</fullName>
    </submittedName>
</protein>
<organism evidence="2 3">
    <name type="scientific">Letharia lupina</name>
    <dbReference type="NCBI Taxonomy" id="560253"/>
    <lineage>
        <taxon>Eukaryota</taxon>
        <taxon>Fungi</taxon>
        <taxon>Dikarya</taxon>
        <taxon>Ascomycota</taxon>
        <taxon>Pezizomycotina</taxon>
        <taxon>Lecanoromycetes</taxon>
        <taxon>OSLEUM clade</taxon>
        <taxon>Lecanoromycetidae</taxon>
        <taxon>Lecanorales</taxon>
        <taxon>Lecanorineae</taxon>
        <taxon>Parmeliaceae</taxon>
        <taxon>Letharia</taxon>
    </lineage>
</organism>
<dbReference type="RefSeq" id="XP_037156414.1">
    <property type="nucleotide sequence ID" value="XM_037299078.1"/>
</dbReference>
<accession>A0A8H6CRD4</accession>
<keyword evidence="1" id="KW-0732">Signal</keyword>
<keyword evidence="3" id="KW-1185">Reference proteome</keyword>
<feature type="signal peptide" evidence="1">
    <location>
        <begin position="1"/>
        <end position="18"/>
    </location>
</feature>
<proteinExistence type="predicted"/>
<gene>
    <name evidence="2" type="ORF">HO133_008210</name>
</gene>
<comment type="caution">
    <text evidence="2">The sequence shown here is derived from an EMBL/GenBank/DDBJ whole genome shotgun (WGS) entry which is preliminary data.</text>
</comment>
<feature type="chain" id="PRO_5034730388" evidence="1">
    <location>
        <begin position="19"/>
        <end position="337"/>
    </location>
</feature>
<sequence length="337" mass="36420">MLSHYIACLSGFISAASTLNVAPQGSIAIVSDTSTSSSNLFELLSPSKQSISWSNKSFTPAHPPSLPAKFSALRALGLDADKPIFWEITPSGNVIGLQCNVRYGRRLDFRDCRDAYSYIQRTNERVSRIAQRGSGLPQDIGLPQRALGGKGKCRIDSEIIAPYDTASASPKNIAEASYALIERCAPRSGGIAINIGGDNHLAVLLQSYTSTVRCKDSDVPWSREACAMIQGGMKADDKQRLFGDSFLDPAVEEDLPLELVSRDEKCVLKILSNAPTDTESWYHLWEVSVALNAICVRAGRRGTADRLGMHGNLVMEISDQPFDSLAGVVNGTAVGRI</sequence>
<dbReference type="Proteomes" id="UP000593566">
    <property type="component" value="Unassembled WGS sequence"/>
</dbReference>
<dbReference type="AlphaFoldDB" id="A0A8H6CRD4"/>
<name>A0A8H6CRD4_9LECA</name>